<dbReference type="InterPro" id="IPR000805">
    <property type="entry name" value="Glyco_hydro_26"/>
</dbReference>
<evidence type="ECO:0000313" key="6">
    <source>
        <dbReference type="EMBL" id="PZR51903.1"/>
    </source>
</evidence>
<dbReference type="InterPro" id="IPR022790">
    <property type="entry name" value="GH26_dom"/>
</dbReference>
<dbReference type="GO" id="GO:0016985">
    <property type="term" value="F:mannan endo-1,4-beta-mannosidase activity"/>
    <property type="evidence" value="ECO:0007669"/>
    <property type="project" value="InterPro"/>
</dbReference>
<accession>A0A2W5WMF0</accession>
<protein>
    <recommendedName>
        <fullName evidence="5">GH26 domain-containing protein</fullName>
    </recommendedName>
</protein>
<dbReference type="PANTHER" id="PTHR40079:SF4">
    <property type="entry name" value="GH26 DOMAIN-CONTAINING PROTEIN-RELATED"/>
    <property type="match status" value="1"/>
</dbReference>
<evidence type="ECO:0000313" key="7">
    <source>
        <dbReference type="Proteomes" id="UP000248783"/>
    </source>
</evidence>
<comment type="caution">
    <text evidence="6">The sequence shown here is derived from an EMBL/GenBank/DDBJ whole genome shotgun (WGS) entry which is preliminary data.</text>
</comment>
<organism evidence="6 7">
    <name type="scientific">Xylanimonas oleitrophica</name>
    <dbReference type="NCBI Taxonomy" id="2607479"/>
    <lineage>
        <taxon>Bacteria</taxon>
        <taxon>Bacillati</taxon>
        <taxon>Actinomycetota</taxon>
        <taxon>Actinomycetes</taxon>
        <taxon>Micrococcales</taxon>
        <taxon>Promicromonosporaceae</taxon>
        <taxon>Xylanimonas</taxon>
    </lineage>
</organism>
<dbReference type="PANTHER" id="PTHR40079">
    <property type="entry name" value="MANNAN ENDO-1,4-BETA-MANNOSIDASE E-RELATED"/>
    <property type="match status" value="1"/>
</dbReference>
<feature type="domain" description="GH26" evidence="5">
    <location>
        <begin position="1"/>
        <end position="305"/>
    </location>
</feature>
<keyword evidence="2 4" id="KW-0378">Hydrolase</keyword>
<dbReference type="Pfam" id="PF02156">
    <property type="entry name" value="Glyco_hydro_26"/>
    <property type="match status" value="1"/>
</dbReference>
<name>A0A2W5WMF0_9MICO</name>
<dbReference type="AlphaFoldDB" id="A0A2W5WMF0"/>
<evidence type="ECO:0000256" key="2">
    <source>
        <dbReference type="ARBA" id="ARBA00022801"/>
    </source>
</evidence>
<dbReference type="PROSITE" id="PS51764">
    <property type="entry name" value="GH26"/>
    <property type="match status" value="1"/>
</dbReference>
<dbReference type="SUPFAM" id="SSF51445">
    <property type="entry name" value="(Trans)glycosidases"/>
    <property type="match status" value="1"/>
</dbReference>
<dbReference type="RefSeq" id="WP_111251859.1">
    <property type="nucleotide sequence ID" value="NZ_QKWH01000014.1"/>
</dbReference>
<comment type="similarity">
    <text evidence="1 4">Belongs to the glycosyl hydrolase 26 family.</text>
</comment>
<dbReference type="Proteomes" id="UP000248783">
    <property type="component" value="Unassembled WGS sequence"/>
</dbReference>
<feature type="active site" description="Proton donor" evidence="4">
    <location>
        <position position="131"/>
    </location>
</feature>
<proteinExistence type="inferred from homology"/>
<evidence type="ECO:0000256" key="4">
    <source>
        <dbReference type="PROSITE-ProRule" id="PRU01100"/>
    </source>
</evidence>
<evidence type="ECO:0000259" key="5">
    <source>
        <dbReference type="PROSITE" id="PS51764"/>
    </source>
</evidence>
<dbReference type="Gene3D" id="3.20.20.80">
    <property type="entry name" value="Glycosidases"/>
    <property type="match status" value="1"/>
</dbReference>
<sequence>MRAPTKAQILEAAASGARWWGLYTEQAPWNWATYDMVQTKVGEQHDTTITGYFQGWDGPFRPEGVQRSWQHGELPVLTWEARPLSSPNDQVIEPDYTSEVILSGRHDEYLRQYARDVAALGLPLAIRLNHEMNGNWYPWSDGVNGNRQGDYVRVWQHVHDIFAAEGANDLVIWVWAPNRVNLVPTANRSVEYLATQYPGDDYVDWVGMSAYWRPPYGDRQPTFVDTFGATLSHLRQVAPGKPILLAEIGASEIGDRKPRWLDHFFWGLRQPENSDIVGFAWFNLAITTVVQGERLTNDWRVDSRRDSLAMFSNGLASTPWSPLPEPQ</sequence>
<dbReference type="InterPro" id="IPR017853">
    <property type="entry name" value="GH"/>
</dbReference>
<keyword evidence="7" id="KW-1185">Reference proteome</keyword>
<evidence type="ECO:0000256" key="1">
    <source>
        <dbReference type="ARBA" id="ARBA00007754"/>
    </source>
</evidence>
<evidence type="ECO:0000256" key="3">
    <source>
        <dbReference type="ARBA" id="ARBA00023295"/>
    </source>
</evidence>
<dbReference type="GO" id="GO:0006080">
    <property type="term" value="P:substituted mannan metabolic process"/>
    <property type="evidence" value="ECO:0007669"/>
    <property type="project" value="InterPro"/>
</dbReference>
<dbReference type="EMBL" id="QKWH01000014">
    <property type="protein sequence ID" value="PZR51903.1"/>
    <property type="molecule type" value="Genomic_DNA"/>
</dbReference>
<reference evidence="6 7" key="1">
    <citation type="submission" date="2018-06" db="EMBL/GenBank/DDBJ databases">
        <title>Whole genome sequencing of a novel hydrocarbon degrading bacterial strain, PW21 isolated from oil contaminated produced water sample.</title>
        <authorList>
            <person name="Nagkirti P."/>
            <person name="Shaikh A."/>
            <person name="Gowdaman V."/>
            <person name="Engineer A.E."/>
            <person name="Dagar S."/>
            <person name="Dhakephalkar P.K."/>
        </authorList>
    </citation>
    <scope>NUCLEOTIDE SEQUENCE [LARGE SCALE GENOMIC DNA]</scope>
    <source>
        <strain evidence="6 7">PW21</strain>
    </source>
</reference>
<feature type="active site" description="Nucleophile" evidence="4">
    <location>
        <position position="247"/>
    </location>
</feature>
<keyword evidence="3 4" id="KW-0326">Glycosidase</keyword>
<gene>
    <name evidence="6" type="ORF">DNL40_13850</name>
</gene>